<evidence type="ECO:0000256" key="1">
    <source>
        <dbReference type="SAM" id="MobiDB-lite"/>
    </source>
</evidence>
<sequence length="55" mass="6477">MHYLLELISDLILYWPTRNPPPEGRNAIPSLKHKPLFRMPEGDPLKKDEQPKEPE</sequence>
<name>A0A222ZCP9_CROSK</name>
<feature type="compositionally biased region" description="Basic and acidic residues" evidence="1">
    <location>
        <begin position="40"/>
        <end position="55"/>
    </location>
</feature>
<keyword evidence="2" id="KW-0614">Plasmid</keyword>
<geneLocation type="plasmid" evidence="2">
    <name>p505108-T6SS</name>
</geneLocation>
<organism evidence="2">
    <name type="scientific">Cronobacter sakazakii</name>
    <name type="common">Enterobacter sakazakii</name>
    <dbReference type="NCBI Taxonomy" id="28141"/>
    <lineage>
        <taxon>Bacteria</taxon>
        <taxon>Pseudomonadati</taxon>
        <taxon>Pseudomonadota</taxon>
        <taxon>Gammaproteobacteria</taxon>
        <taxon>Enterobacterales</taxon>
        <taxon>Enterobacteriaceae</taxon>
        <taxon>Cronobacter</taxon>
    </lineage>
</organism>
<accession>A0A222ZCP9</accession>
<dbReference type="AlphaFoldDB" id="A0A222ZCP9"/>
<dbReference type="RefSeq" id="WP_007781021.1">
    <property type="nucleotide sequence ID" value="NZ_CABMLV010000002.1"/>
</dbReference>
<dbReference type="GeneID" id="45717978"/>
<proteinExistence type="predicted"/>
<protein>
    <submittedName>
        <fullName evidence="2">Uncharacterized protein</fullName>
    </submittedName>
</protein>
<feature type="region of interest" description="Disordered" evidence="1">
    <location>
        <begin position="18"/>
        <end position="55"/>
    </location>
</feature>
<reference evidence="2" key="2">
    <citation type="submission" date="2019-05" db="EMBL/GenBank/DDBJ databases">
        <authorList>
            <person name="Shi L."/>
            <person name="Feng J."/>
            <person name="Zhang D."/>
            <person name="Zhou D."/>
        </authorList>
    </citation>
    <scope>NUCLEOTIDE SEQUENCE</scope>
    <source>
        <strain evidence="2">505108</strain>
        <plasmid evidence="2">p505108-T6SS</plasmid>
    </source>
</reference>
<evidence type="ECO:0000313" key="2">
    <source>
        <dbReference type="EMBL" id="ASR82265.1"/>
    </source>
</evidence>
<dbReference type="EMBL" id="KY978630">
    <property type="protein sequence ID" value="ASR82265.1"/>
    <property type="molecule type" value="Genomic_DNA"/>
</dbReference>
<reference evidence="2" key="1">
    <citation type="journal article" date="2018" name="Virulence">
        <title>Co-occurrence of 3 different resistance plasmids in a multi-drug resistant Cronobacter sakazakii isolate causing neonatal infections.</title>
        <authorList>
            <person name="Shi L."/>
            <person name="Liang Q."/>
            <person name="Zhan Z."/>
            <person name="Feng J."/>
            <person name="Zhao Y."/>
            <person name="Chen Y."/>
            <person name="Huang M."/>
            <person name="Tong Y."/>
            <person name="Wu W."/>
            <person name="Chen W."/>
            <person name="Li X."/>
            <person name="Yin Z."/>
            <person name="Wang J."/>
            <person name="Zhou D."/>
        </authorList>
    </citation>
    <scope>NUCLEOTIDE SEQUENCE</scope>
    <source>
        <strain evidence="2">505108</strain>
        <plasmid evidence="2">p505108-T6SS</plasmid>
    </source>
</reference>